<feature type="transmembrane region" description="Helical" evidence="1">
    <location>
        <begin position="89"/>
        <end position="107"/>
    </location>
</feature>
<sequence>MITKRLYFLDAVRAFAILMMLQGHFIDSLIDPIYRNLENPFYATWNYFRGITAPTFYTITGLVFCYLLFKAKEKGDTQKRIKKGLSRGLMLILVGYSLRINFIAWLFGYFDTYFLVIDVLQCIGLSLILIIGFYWLLGKSKTLLAPFFLILGTIIFLTEPLYRTISFPELPLFLSNYLSKSNGSVFTMIPWFGYVAYGGFIAALMHKYQNAKQFRLVTTGLFLILGLLFIFASTPFLRQLTMWTDIQLFADSGNYNYLFSRLGNVLVIFALFFGAEPFLKQSIITKIGQKTLSIYIIHFIIIYGSYTGFGLKSFFYKSLTPTEAVLGAIMFMVVVCFISFHYVKTNKFVYNYLGKLVGIFKKNQTIDED</sequence>
<reference evidence="3 4" key="1">
    <citation type="submission" date="2018-03" db="EMBL/GenBank/DDBJ databases">
        <title>Mesoflavibacter sp. HG37 and Mesoflavibacter sp. HG96 sp.nov., two marine bacteria isolated from seawater of Western Pacific Ocean.</title>
        <authorList>
            <person name="Cheng H."/>
            <person name="Wu Y.-H."/>
            <person name="Guo L.-L."/>
            <person name="Xu X.-W."/>
        </authorList>
    </citation>
    <scope>NUCLEOTIDE SEQUENCE [LARGE SCALE GENOMIC DNA]</scope>
    <source>
        <strain evidence="3 4">KCTC 32269</strain>
    </source>
</reference>
<evidence type="ECO:0000313" key="4">
    <source>
        <dbReference type="Proteomes" id="UP000238426"/>
    </source>
</evidence>
<feature type="transmembrane region" description="Helical" evidence="1">
    <location>
        <begin position="324"/>
        <end position="343"/>
    </location>
</feature>
<feature type="transmembrane region" description="Helical" evidence="1">
    <location>
        <begin position="257"/>
        <end position="279"/>
    </location>
</feature>
<feature type="transmembrane region" description="Helical" evidence="1">
    <location>
        <begin position="185"/>
        <end position="204"/>
    </location>
</feature>
<feature type="transmembrane region" description="Helical" evidence="1">
    <location>
        <begin position="46"/>
        <end position="69"/>
    </location>
</feature>
<comment type="caution">
    <text evidence="3">The sequence shown here is derived from an EMBL/GenBank/DDBJ whole genome shotgun (WGS) entry which is preliminary data.</text>
</comment>
<keyword evidence="1" id="KW-0472">Membrane</keyword>
<keyword evidence="1" id="KW-0812">Transmembrane</keyword>
<feature type="transmembrane region" description="Helical" evidence="1">
    <location>
        <begin position="216"/>
        <end position="237"/>
    </location>
</feature>
<dbReference type="Pfam" id="PF07786">
    <property type="entry name" value="HGSNAT_cat"/>
    <property type="match status" value="1"/>
</dbReference>
<feature type="transmembrane region" description="Helical" evidence="1">
    <location>
        <begin position="143"/>
        <end position="165"/>
    </location>
</feature>
<evidence type="ECO:0000313" key="3">
    <source>
        <dbReference type="EMBL" id="PSG86269.1"/>
    </source>
</evidence>
<gene>
    <name evidence="3" type="ORF">C7H52_11265</name>
</gene>
<protein>
    <recommendedName>
        <fullName evidence="2">Heparan-alpha-glucosaminide N-acetyltransferase catalytic domain-containing protein</fullName>
    </recommendedName>
</protein>
<accession>A0A2T1N4W6</accession>
<feature type="transmembrane region" description="Helical" evidence="1">
    <location>
        <begin position="113"/>
        <end position="136"/>
    </location>
</feature>
<dbReference type="InterPro" id="IPR012429">
    <property type="entry name" value="HGSNAT_cat"/>
</dbReference>
<feature type="domain" description="Heparan-alpha-glucosaminide N-acetyltransferase catalytic" evidence="2">
    <location>
        <begin position="5"/>
        <end position="218"/>
    </location>
</feature>
<name>A0A2T1N4W6_9FLAO</name>
<organism evidence="3 4">
    <name type="scientific">Aurantibacter aestuarii</name>
    <dbReference type="NCBI Taxonomy" id="1266046"/>
    <lineage>
        <taxon>Bacteria</taxon>
        <taxon>Pseudomonadati</taxon>
        <taxon>Bacteroidota</taxon>
        <taxon>Flavobacteriia</taxon>
        <taxon>Flavobacteriales</taxon>
        <taxon>Flavobacteriaceae</taxon>
        <taxon>Aurantibacter</taxon>
    </lineage>
</organism>
<keyword evidence="4" id="KW-1185">Reference proteome</keyword>
<dbReference type="EMBL" id="PXOQ01000015">
    <property type="protein sequence ID" value="PSG86269.1"/>
    <property type="molecule type" value="Genomic_DNA"/>
</dbReference>
<dbReference type="AlphaFoldDB" id="A0A2T1N4W6"/>
<proteinExistence type="predicted"/>
<dbReference type="OrthoDB" id="1418407at2"/>
<keyword evidence="1" id="KW-1133">Transmembrane helix</keyword>
<evidence type="ECO:0000259" key="2">
    <source>
        <dbReference type="Pfam" id="PF07786"/>
    </source>
</evidence>
<dbReference type="Proteomes" id="UP000238426">
    <property type="component" value="Unassembled WGS sequence"/>
</dbReference>
<feature type="transmembrane region" description="Helical" evidence="1">
    <location>
        <begin position="291"/>
        <end position="309"/>
    </location>
</feature>
<dbReference type="RefSeq" id="WP_106464007.1">
    <property type="nucleotide sequence ID" value="NZ_PXOQ01000015.1"/>
</dbReference>
<feature type="transmembrane region" description="Helical" evidence="1">
    <location>
        <begin position="7"/>
        <end position="26"/>
    </location>
</feature>
<evidence type="ECO:0000256" key="1">
    <source>
        <dbReference type="SAM" id="Phobius"/>
    </source>
</evidence>